<sequence length="718" mass="82215">MCITKSLAFGFTVSQPLIYRSICLLVFIFCNIADLHAQGSEFIQKDASAVDKAIQRSKEIHRNRHNEEEEYEKAEQAVSLSLDLGDTLLYAKSLDNLGLLYRYHQRYEEAIPLHIKAFDLIAKEDSSFLAKMIYANNAGVASRYAEDYDKAVLYYLEALKIAEKQGDLRNIAISCNGLGNTLLHLSGREEDALAYFERSLEAERERGNTLGIAMNYLSIGDYFTEKGDYGKARNYLDKLLEINKTRKDTFGLGITYEYFGQNYFQERKDLQQAAIYFQQSKSLFEQLGDEHKLADLAKRQGDVFKAQGKFIQAIDFYKKSWEMAEKLKNKGLIMDCALRLSEIYELQSNDRLALEYLKISQQYKDSVALIDQETQIAAIEKRYAIEKKESQIELLEKDKALQQSQLDSQQAALKSHQIILLLMVLVLIAIVAIALMQYRNIKEKKRANVLLRKQNRQISEQKDEIEKVNKQLEATFEELIEEQKNAEEKRVKLLESKFENRIQSLALQSLESQMNPHFLFNGMNAVRWLVMKNKNDEAKEYIDTFAQLLRMSLTNNRKSSISLQEELKSTGLYLKIENLRFGSEFSYTIQVAPEVNPEHIKVPPKILQPLVENAIKHGLLPSRKKHKVLEIKVNESQGGISVEVVDNGTGIKYKKGDNSEPKPDGTHLGLRLIEERLAIYNQQNEGEVKFVIATKKNDEGGVSGTRAEIHILMEADPV</sequence>
<evidence type="ECO:0000313" key="6">
    <source>
        <dbReference type="EMBL" id="MBD8488377.1"/>
    </source>
</evidence>
<feature type="coiled-coil region" evidence="2">
    <location>
        <begin position="441"/>
        <end position="497"/>
    </location>
</feature>
<feature type="domain" description="Histidine kinase/HSP90-like ATPase" evidence="4">
    <location>
        <begin position="606"/>
        <end position="710"/>
    </location>
</feature>
<keyword evidence="2" id="KW-0175">Coiled coil</keyword>
<dbReference type="PROSITE" id="PS50005">
    <property type="entry name" value="TPR"/>
    <property type="match status" value="1"/>
</dbReference>
<dbReference type="InterPro" id="IPR050640">
    <property type="entry name" value="Bact_2-comp_sensor_kinase"/>
</dbReference>
<dbReference type="Proteomes" id="UP000647133">
    <property type="component" value="Unassembled WGS sequence"/>
</dbReference>
<dbReference type="PANTHER" id="PTHR34220">
    <property type="entry name" value="SENSOR HISTIDINE KINASE YPDA"/>
    <property type="match status" value="1"/>
</dbReference>
<keyword evidence="3" id="KW-0812">Transmembrane</keyword>
<dbReference type="InterPro" id="IPR011990">
    <property type="entry name" value="TPR-like_helical_dom_sf"/>
</dbReference>
<evidence type="ECO:0000259" key="4">
    <source>
        <dbReference type="Pfam" id="PF02518"/>
    </source>
</evidence>
<keyword evidence="1" id="KW-0802">TPR repeat</keyword>
<dbReference type="SUPFAM" id="SSF55874">
    <property type="entry name" value="ATPase domain of HSP90 chaperone/DNA topoisomerase II/histidine kinase"/>
    <property type="match status" value="1"/>
</dbReference>
<evidence type="ECO:0000256" key="1">
    <source>
        <dbReference type="PROSITE-ProRule" id="PRU00339"/>
    </source>
</evidence>
<keyword evidence="3" id="KW-1133">Transmembrane helix</keyword>
<feature type="domain" description="Signal transduction histidine kinase internal region" evidence="5">
    <location>
        <begin position="507"/>
        <end position="584"/>
    </location>
</feature>
<evidence type="ECO:0000313" key="7">
    <source>
        <dbReference type="Proteomes" id="UP000647133"/>
    </source>
</evidence>
<evidence type="ECO:0000256" key="3">
    <source>
        <dbReference type="SAM" id="Phobius"/>
    </source>
</evidence>
<feature type="coiled-coil region" evidence="2">
    <location>
        <begin position="50"/>
        <end position="77"/>
    </location>
</feature>
<dbReference type="Pfam" id="PF06580">
    <property type="entry name" value="His_kinase"/>
    <property type="match status" value="1"/>
</dbReference>
<dbReference type="PANTHER" id="PTHR34220:SF7">
    <property type="entry name" value="SENSOR HISTIDINE KINASE YPDA"/>
    <property type="match status" value="1"/>
</dbReference>
<dbReference type="Pfam" id="PF02518">
    <property type="entry name" value="HATPase_c"/>
    <property type="match status" value="1"/>
</dbReference>
<feature type="coiled-coil region" evidence="2">
    <location>
        <begin position="369"/>
        <end position="412"/>
    </location>
</feature>
<dbReference type="SMART" id="SM00028">
    <property type="entry name" value="TPR"/>
    <property type="match status" value="5"/>
</dbReference>
<dbReference type="InterPro" id="IPR019734">
    <property type="entry name" value="TPR_rpt"/>
</dbReference>
<feature type="transmembrane region" description="Helical" evidence="3">
    <location>
        <begin position="418"/>
        <end position="436"/>
    </location>
</feature>
<proteinExistence type="predicted"/>
<gene>
    <name evidence="6" type="ORF">IFO69_06420</name>
</gene>
<reference evidence="6 7" key="1">
    <citation type="submission" date="2020-09" db="EMBL/GenBank/DDBJ databases">
        <title>Echinicola sp. CAU 1574 isolated from sand of Sido Beach.</title>
        <authorList>
            <person name="Kim W."/>
        </authorList>
    </citation>
    <scope>NUCLEOTIDE SEQUENCE [LARGE SCALE GENOMIC DNA]</scope>
    <source>
        <strain evidence="6 7">CAU 1574</strain>
    </source>
</reference>
<comment type="caution">
    <text evidence="6">The sequence shown here is derived from an EMBL/GenBank/DDBJ whole genome shotgun (WGS) entry which is preliminary data.</text>
</comment>
<protein>
    <submittedName>
        <fullName evidence="6">Tetratricopeptide repeat protein</fullName>
    </submittedName>
</protein>
<accession>A0ABR9AHZ3</accession>
<evidence type="ECO:0000256" key="2">
    <source>
        <dbReference type="SAM" id="Coils"/>
    </source>
</evidence>
<dbReference type="SUPFAM" id="SSF48452">
    <property type="entry name" value="TPR-like"/>
    <property type="match status" value="2"/>
</dbReference>
<dbReference type="Pfam" id="PF13424">
    <property type="entry name" value="TPR_12"/>
    <property type="match status" value="3"/>
</dbReference>
<dbReference type="Gene3D" id="3.30.565.10">
    <property type="entry name" value="Histidine kinase-like ATPase, C-terminal domain"/>
    <property type="match status" value="1"/>
</dbReference>
<dbReference type="RefSeq" id="WP_192009249.1">
    <property type="nucleotide sequence ID" value="NZ_JACYTQ010000002.1"/>
</dbReference>
<dbReference type="InterPro" id="IPR010559">
    <property type="entry name" value="Sig_transdc_His_kin_internal"/>
</dbReference>
<dbReference type="InterPro" id="IPR003594">
    <property type="entry name" value="HATPase_dom"/>
</dbReference>
<dbReference type="EMBL" id="JACYTQ010000002">
    <property type="protein sequence ID" value="MBD8488377.1"/>
    <property type="molecule type" value="Genomic_DNA"/>
</dbReference>
<organism evidence="6 7">
    <name type="scientific">Echinicola arenosa</name>
    <dbReference type="NCBI Taxonomy" id="2774144"/>
    <lineage>
        <taxon>Bacteria</taxon>
        <taxon>Pseudomonadati</taxon>
        <taxon>Bacteroidota</taxon>
        <taxon>Cytophagia</taxon>
        <taxon>Cytophagales</taxon>
        <taxon>Cyclobacteriaceae</taxon>
        <taxon>Echinicola</taxon>
    </lineage>
</organism>
<dbReference type="Gene3D" id="1.25.40.10">
    <property type="entry name" value="Tetratricopeptide repeat domain"/>
    <property type="match status" value="2"/>
</dbReference>
<keyword evidence="7" id="KW-1185">Reference proteome</keyword>
<dbReference type="InterPro" id="IPR036890">
    <property type="entry name" value="HATPase_C_sf"/>
</dbReference>
<keyword evidence="3" id="KW-0472">Membrane</keyword>
<evidence type="ECO:0000259" key="5">
    <source>
        <dbReference type="Pfam" id="PF06580"/>
    </source>
</evidence>
<feature type="repeat" description="TPR" evidence="1">
    <location>
        <begin position="213"/>
        <end position="246"/>
    </location>
</feature>
<name>A0ABR9AHZ3_9BACT</name>